<evidence type="ECO:0000259" key="16">
    <source>
        <dbReference type="Pfam" id="PF00675"/>
    </source>
</evidence>
<reference evidence="19" key="1">
    <citation type="submission" date="2013-01" db="EMBL/GenBank/DDBJ databases">
        <title>Draft Genome Sequence of a Mulberry Tree, Morus notabilis C.K. Schneid.</title>
        <authorList>
            <person name="He N."/>
            <person name="Zhao S."/>
        </authorList>
    </citation>
    <scope>NUCLEOTIDE SEQUENCE</scope>
</reference>
<dbReference type="InterPro" id="IPR001431">
    <property type="entry name" value="Pept_M16_Zn_BS"/>
</dbReference>
<gene>
    <name evidence="18" type="ORF">L484_021009</name>
</gene>
<dbReference type="Gene3D" id="3.30.830.10">
    <property type="entry name" value="Metalloenzyme, LuxS/M16 peptidase-like"/>
    <property type="match status" value="2"/>
</dbReference>
<feature type="region of interest" description="Disordered" evidence="15">
    <location>
        <begin position="33"/>
        <end position="52"/>
    </location>
</feature>
<dbReference type="GO" id="GO:0005759">
    <property type="term" value="C:mitochondrial matrix"/>
    <property type="evidence" value="ECO:0007669"/>
    <property type="project" value="UniProtKB-ARBA"/>
</dbReference>
<dbReference type="InterPro" id="IPR011765">
    <property type="entry name" value="Pept_M16_N"/>
</dbReference>
<dbReference type="MEROPS" id="M16.003"/>
<dbReference type="PANTHER" id="PTHR11851">
    <property type="entry name" value="METALLOPROTEASE"/>
    <property type="match status" value="1"/>
</dbReference>
<organism evidence="18 19">
    <name type="scientific">Morus notabilis</name>
    <dbReference type="NCBI Taxonomy" id="981085"/>
    <lineage>
        <taxon>Eukaryota</taxon>
        <taxon>Viridiplantae</taxon>
        <taxon>Streptophyta</taxon>
        <taxon>Embryophyta</taxon>
        <taxon>Tracheophyta</taxon>
        <taxon>Spermatophyta</taxon>
        <taxon>Magnoliopsida</taxon>
        <taxon>eudicotyledons</taxon>
        <taxon>Gunneridae</taxon>
        <taxon>Pentapetalae</taxon>
        <taxon>rosids</taxon>
        <taxon>fabids</taxon>
        <taxon>Rosales</taxon>
        <taxon>Moraceae</taxon>
        <taxon>Moreae</taxon>
        <taxon>Morus</taxon>
    </lineage>
</organism>
<dbReference type="AlphaFoldDB" id="W9QID6"/>
<evidence type="ECO:0000259" key="17">
    <source>
        <dbReference type="Pfam" id="PF05193"/>
    </source>
</evidence>
<comment type="subcellular location">
    <subcellularLocation>
        <location evidence="3">Mitochondrion</location>
    </subcellularLocation>
</comment>
<dbReference type="KEGG" id="mnt:21403876"/>
<comment type="similarity">
    <text evidence="4 14">Belongs to the peptidase M16 family.</text>
</comment>
<evidence type="ECO:0000256" key="12">
    <source>
        <dbReference type="ARBA" id="ARBA00023128"/>
    </source>
</evidence>
<evidence type="ECO:0000256" key="10">
    <source>
        <dbReference type="ARBA" id="ARBA00022946"/>
    </source>
</evidence>
<dbReference type="GO" id="GO:0004222">
    <property type="term" value="F:metalloendopeptidase activity"/>
    <property type="evidence" value="ECO:0007669"/>
    <property type="project" value="UniProtKB-EC"/>
</dbReference>
<dbReference type="STRING" id="981085.W9QID6"/>
<dbReference type="Pfam" id="PF05193">
    <property type="entry name" value="Peptidase_M16_C"/>
    <property type="match status" value="1"/>
</dbReference>
<dbReference type="GO" id="GO:0006508">
    <property type="term" value="P:proteolysis"/>
    <property type="evidence" value="ECO:0007669"/>
    <property type="project" value="UniProtKB-KW"/>
</dbReference>
<keyword evidence="11" id="KW-0482">Metalloprotease</keyword>
<dbReference type="InterPro" id="IPR011249">
    <property type="entry name" value="Metalloenz_LuxS/M16"/>
</dbReference>
<evidence type="ECO:0000256" key="9">
    <source>
        <dbReference type="ARBA" id="ARBA00022833"/>
    </source>
</evidence>
<keyword evidence="10" id="KW-0809">Transit peptide</keyword>
<dbReference type="Pfam" id="PF00675">
    <property type="entry name" value="Peptidase_M16"/>
    <property type="match status" value="1"/>
</dbReference>
<dbReference type="SUPFAM" id="SSF63411">
    <property type="entry name" value="LuxS/MPP-like metallohydrolase"/>
    <property type="match status" value="2"/>
</dbReference>
<dbReference type="GO" id="GO:0046872">
    <property type="term" value="F:metal ion binding"/>
    <property type="evidence" value="ECO:0007669"/>
    <property type="project" value="UniProtKB-KW"/>
</dbReference>
<keyword evidence="6" id="KW-0645">Protease</keyword>
<evidence type="ECO:0000313" key="18">
    <source>
        <dbReference type="EMBL" id="EXB38087.1"/>
    </source>
</evidence>
<evidence type="ECO:0000256" key="15">
    <source>
        <dbReference type="SAM" id="MobiDB-lite"/>
    </source>
</evidence>
<name>W9QID6_9ROSA</name>
<dbReference type="OrthoDB" id="10251424at2759"/>
<keyword evidence="8" id="KW-0378">Hydrolase</keyword>
<dbReference type="Proteomes" id="UP000030645">
    <property type="component" value="Unassembled WGS sequence"/>
</dbReference>
<protein>
    <recommendedName>
        <fullName evidence="5">mitochondrial processing peptidase</fullName>
        <ecNumber evidence="5">3.4.24.64</ecNumber>
    </recommendedName>
    <alternativeName>
        <fullName evidence="13">Beta-MPP</fullName>
    </alternativeName>
</protein>
<keyword evidence="7" id="KW-0479">Metal-binding</keyword>
<dbReference type="FunFam" id="3.30.830.10:FF:000002">
    <property type="entry name" value="Mitochondrial-processing peptidase subunit beta"/>
    <property type="match status" value="1"/>
</dbReference>
<evidence type="ECO:0000256" key="2">
    <source>
        <dbReference type="ARBA" id="ARBA00001947"/>
    </source>
</evidence>
<dbReference type="EMBL" id="KE343679">
    <property type="protein sequence ID" value="EXB38087.1"/>
    <property type="molecule type" value="Genomic_DNA"/>
</dbReference>
<dbReference type="PANTHER" id="PTHR11851:SF149">
    <property type="entry name" value="GH01077P"/>
    <property type="match status" value="1"/>
</dbReference>
<evidence type="ECO:0000256" key="3">
    <source>
        <dbReference type="ARBA" id="ARBA00004173"/>
    </source>
</evidence>
<dbReference type="InterPro" id="IPR007863">
    <property type="entry name" value="Peptidase_M16_C"/>
</dbReference>
<dbReference type="FunFam" id="3.30.830.10:FF:000001">
    <property type="entry name" value="Mitochondrial-processing peptidase subunit beta, mitochondrial"/>
    <property type="match status" value="1"/>
</dbReference>
<evidence type="ECO:0000256" key="7">
    <source>
        <dbReference type="ARBA" id="ARBA00022723"/>
    </source>
</evidence>
<dbReference type="InterPro" id="IPR050361">
    <property type="entry name" value="MPP/UQCRC_Complex"/>
</dbReference>
<evidence type="ECO:0000256" key="5">
    <source>
        <dbReference type="ARBA" id="ARBA00012299"/>
    </source>
</evidence>
<evidence type="ECO:0000256" key="6">
    <source>
        <dbReference type="ARBA" id="ARBA00022670"/>
    </source>
</evidence>
<sequence length="534" mass="59113">MPIKHLLTTIARRSSRRAAVPVHPFLSQAVRGASTSPAIATSQSPAPSPPPPDAMIYDRLAEAVKSKLQQLENPDPRFLKYGSPHPAVTDHTRILSAPETKVTTLENGLRVATESNLAAQTATVGVWIDAGSRFENEETNGTAHFLEHMIFKGTERRTARELEEEIENMGGHLNAYTSREQTTYYAKVLAKDVPKALDILSDILQNSKFDEHRISLERGVILREMEEVEGQTEEVIFDHLHATAFQYTPLGRTILGPAKNIKTITKEHLQNYIQTHYTAPRTVIVASGAVKHEDIVGAVKSSFTKLSSDSTTASQLVAKEPAIFTGSEVRIIDDDIPLAQFAVAFSGASWTDPDSIALMVMQAMLGSWNKGAGGGKHMGSELAQRVGISEIAESFMAFNTNYKDTGLFGVYAVAKADCLDDLAWAIMHETTKLAYRVSEEDVIRARNQLKSSLLLHIDGTSPIAEDIGRQLLTYGRRIPFAELFARIDAVDASTIKRVANQFIYDRDIAIAAMGPIQGLPDYNWFRRRTYWNRY</sequence>
<comment type="cofactor">
    <cofactor evidence="2">
        <name>Zn(2+)</name>
        <dbReference type="ChEBI" id="CHEBI:29105"/>
    </cofactor>
</comment>
<evidence type="ECO:0000256" key="4">
    <source>
        <dbReference type="ARBA" id="ARBA00007261"/>
    </source>
</evidence>
<feature type="domain" description="Peptidase M16 N-terminal" evidence="16">
    <location>
        <begin position="110"/>
        <end position="257"/>
    </location>
</feature>
<keyword evidence="19" id="KW-1185">Reference proteome</keyword>
<dbReference type="PROSITE" id="PS00143">
    <property type="entry name" value="INSULINASE"/>
    <property type="match status" value="1"/>
</dbReference>
<keyword evidence="12" id="KW-0496">Mitochondrion</keyword>
<evidence type="ECO:0000256" key="14">
    <source>
        <dbReference type="RuleBase" id="RU004447"/>
    </source>
</evidence>
<evidence type="ECO:0000256" key="13">
    <source>
        <dbReference type="ARBA" id="ARBA00031018"/>
    </source>
</evidence>
<evidence type="ECO:0000256" key="11">
    <source>
        <dbReference type="ARBA" id="ARBA00023049"/>
    </source>
</evidence>
<dbReference type="EC" id="3.4.24.64" evidence="5"/>
<keyword evidence="9" id="KW-0862">Zinc</keyword>
<accession>W9QID6</accession>
<proteinExistence type="inferred from homology"/>
<comment type="catalytic activity">
    <reaction evidence="1">
        <text>Release of N-terminal transit peptides from precursor proteins imported into the mitochondrion, typically with Arg in position P2.</text>
        <dbReference type="EC" id="3.4.24.64"/>
    </reaction>
</comment>
<evidence type="ECO:0000256" key="1">
    <source>
        <dbReference type="ARBA" id="ARBA00001098"/>
    </source>
</evidence>
<evidence type="ECO:0000313" key="19">
    <source>
        <dbReference type="Proteomes" id="UP000030645"/>
    </source>
</evidence>
<feature type="compositionally biased region" description="Low complexity" evidence="15">
    <location>
        <begin position="33"/>
        <end position="45"/>
    </location>
</feature>
<feature type="domain" description="Peptidase M16 C-terminal" evidence="17">
    <location>
        <begin position="263"/>
        <end position="449"/>
    </location>
</feature>
<dbReference type="eggNOG" id="KOG0960">
    <property type="taxonomic scope" value="Eukaryota"/>
</dbReference>
<evidence type="ECO:0000256" key="8">
    <source>
        <dbReference type="ARBA" id="ARBA00022801"/>
    </source>
</evidence>